<organism evidence="2">
    <name type="scientific">Menopon gallinae</name>
    <name type="common">poultry shaft louse</name>
    <dbReference type="NCBI Taxonomy" id="328185"/>
    <lineage>
        <taxon>Eukaryota</taxon>
        <taxon>Metazoa</taxon>
        <taxon>Ecdysozoa</taxon>
        <taxon>Arthropoda</taxon>
        <taxon>Hexapoda</taxon>
        <taxon>Insecta</taxon>
        <taxon>Pterygota</taxon>
        <taxon>Neoptera</taxon>
        <taxon>Paraneoptera</taxon>
        <taxon>Psocodea</taxon>
        <taxon>Troctomorpha</taxon>
        <taxon>Phthiraptera</taxon>
        <taxon>Amblycera</taxon>
        <taxon>Menoponidae</taxon>
        <taxon>Menopon</taxon>
    </lineage>
</organism>
<dbReference type="EMBL" id="JARGDH010000005">
    <property type="protein sequence ID" value="KAL0266937.1"/>
    <property type="molecule type" value="Genomic_DNA"/>
</dbReference>
<sequence length="860" mass="95072">MVSTGSSSDEIARQNASTGSSDFDPSSSEQSADTVIYVGPTDDTATDGEHPPVYIPSLNSGDNRCAMGKALRGSMAENHPRTKHASPAKSLGSHKQDEKSSGSPLHKCNKSGISSSKSSPVRTLGGKKPSADPKNMSTNTATRSEEQWIDGPRISKQKVQEARNILLKEHIKKETWIDGPMQKTAKPCPGNGGYGFMDSHKKTMIRKWVENQTVQLRQTLGSSSIHRSSEPVRDTFKEMTVFKTSNDYEEVSERHVEGSSEVPKPESVVNEEVKPCVTVSTAVIKQTSACVKEVGKELEGAGQGESSESSEEEKLPPPPLPLMLRYGKDINLGPQTDSVKRINNHDVLIDEYDDDEEEIELEIVEVTDLEEPVPMQDSCLQVTEEDIALCMGEGENPLPEVDQESHDEHPLRILSQENLTVVSTFTDSMSVTTDLERCLPRPRYEPPSLFDQPFHPNGTFYHDEYIELITQMQNPATETLDQLARLHQMYKSKLSITNQNNSKPSARCQSLSLSDVFENNVTDCNEFVAGNCSIYSEPAYRPPKDADSMCNSCKKDLNKAENAERILRMQKFCDKLTIGTKRNISSLRHPDGASNPSLDEEEKKERVPGNGASKSDFEEENKEKSTPKKKLSKDDHRKGSASNSPSRKPNHHASKVNHDTPKQTEKTNESYKNSDIVKLNESNLIINNSPTRNSNSPSRGELRRTNSSSTNKSRRIEDSEDVTKCSTPPPPASSSSPLTQKHLYFNKTCPSNEGSDSGHESNVSPKIAKISMRSRPQVQCESSGYESVVSFTSSLDSEVGVKLVREDPEEIHDPGGQSAWWCWCVSGRPTAVQGNRRRPQRHATGRPPLTVPPTASHGKD</sequence>
<dbReference type="PANTHER" id="PTHR21608">
    <property type="entry name" value="KINESIN-LIKE PROTEIN CG14535"/>
    <property type="match status" value="1"/>
</dbReference>
<dbReference type="AlphaFoldDB" id="A0AAW2HB52"/>
<gene>
    <name evidence="2" type="ORF">PYX00_009341</name>
</gene>
<feature type="compositionally biased region" description="Basic and acidic residues" evidence="1">
    <location>
        <begin position="714"/>
        <end position="723"/>
    </location>
</feature>
<dbReference type="PANTHER" id="PTHR21608:SF7">
    <property type="entry name" value="KINESIN-LIKE PROTEIN CG14535"/>
    <property type="match status" value="1"/>
</dbReference>
<feature type="region of interest" description="Disordered" evidence="1">
    <location>
        <begin position="584"/>
        <end position="775"/>
    </location>
</feature>
<feature type="compositionally biased region" description="Low complexity" evidence="1">
    <location>
        <begin position="110"/>
        <end position="119"/>
    </location>
</feature>
<feature type="compositionally biased region" description="Basic and acidic residues" evidence="1">
    <location>
        <begin position="656"/>
        <end position="669"/>
    </location>
</feature>
<dbReference type="GO" id="GO:0003777">
    <property type="term" value="F:microtubule motor activity"/>
    <property type="evidence" value="ECO:0007669"/>
    <property type="project" value="InterPro"/>
</dbReference>
<proteinExistence type="predicted"/>
<reference evidence="2" key="1">
    <citation type="journal article" date="2024" name="Gigascience">
        <title>Chromosome-level genome of the poultry shaft louse Menopon gallinae provides insight into the host-switching and adaptive evolution of parasitic lice.</title>
        <authorList>
            <person name="Xu Y."/>
            <person name="Ma L."/>
            <person name="Liu S."/>
            <person name="Liang Y."/>
            <person name="Liu Q."/>
            <person name="He Z."/>
            <person name="Tian L."/>
            <person name="Duan Y."/>
            <person name="Cai W."/>
            <person name="Li H."/>
            <person name="Song F."/>
        </authorList>
    </citation>
    <scope>NUCLEOTIDE SEQUENCE</scope>
    <source>
        <strain evidence="2">Cailab_2023a</strain>
    </source>
</reference>
<feature type="region of interest" description="Disordered" evidence="1">
    <location>
        <begin position="296"/>
        <end position="319"/>
    </location>
</feature>
<feature type="region of interest" description="Disordered" evidence="1">
    <location>
        <begin position="1"/>
        <end position="149"/>
    </location>
</feature>
<protein>
    <submittedName>
        <fullName evidence="2">Uncharacterized protein</fullName>
    </submittedName>
</protein>
<evidence type="ECO:0000256" key="1">
    <source>
        <dbReference type="SAM" id="MobiDB-lite"/>
    </source>
</evidence>
<feature type="compositionally biased region" description="Low complexity" evidence="1">
    <location>
        <begin position="687"/>
        <end position="711"/>
    </location>
</feature>
<comment type="caution">
    <text evidence="2">The sequence shown here is derived from an EMBL/GenBank/DDBJ whole genome shotgun (WGS) entry which is preliminary data.</text>
</comment>
<feature type="region of interest" description="Disordered" evidence="1">
    <location>
        <begin position="248"/>
        <end position="267"/>
    </location>
</feature>
<evidence type="ECO:0000313" key="2">
    <source>
        <dbReference type="EMBL" id="KAL0266937.1"/>
    </source>
</evidence>
<feature type="compositionally biased region" description="Basic residues" evidence="1">
    <location>
        <begin position="835"/>
        <end position="844"/>
    </location>
</feature>
<feature type="compositionally biased region" description="Polar residues" evidence="1">
    <location>
        <begin position="748"/>
        <end position="764"/>
    </location>
</feature>
<accession>A0AAW2HB52</accession>
<name>A0AAW2HB52_9NEOP</name>
<feature type="compositionally biased region" description="Basic and acidic residues" evidence="1">
    <location>
        <begin position="621"/>
        <end position="638"/>
    </location>
</feature>
<dbReference type="InterPro" id="IPR027640">
    <property type="entry name" value="Kinesin-like_fam"/>
</dbReference>
<dbReference type="GO" id="GO:0007018">
    <property type="term" value="P:microtubule-based movement"/>
    <property type="evidence" value="ECO:0007669"/>
    <property type="project" value="InterPro"/>
</dbReference>
<feature type="region of interest" description="Disordered" evidence="1">
    <location>
        <begin position="831"/>
        <end position="860"/>
    </location>
</feature>
<feature type="compositionally biased region" description="Low complexity" evidence="1">
    <location>
        <begin position="17"/>
        <end position="31"/>
    </location>
</feature>